<evidence type="ECO:0000313" key="3">
    <source>
        <dbReference type="EMBL" id="ADY60399.1"/>
    </source>
</evidence>
<dbReference type="InterPro" id="IPR015421">
    <property type="entry name" value="PyrdxlP-dep_Trfase_major"/>
</dbReference>
<feature type="domain" description="Aminotransferase class V" evidence="2">
    <location>
        <begin position="9"/>
        <end position="343"/>
    </location>
</feature>
<dbReference type="AlphaFoldDB" id="F0STD7"/>
<dbReference type="PANTHER" id="PTHR43586:SF15">
    <property type="entry name" value="BLR3095 PROTEIN"/>
    <property type="match status" value="1"/>
</dbReference>
<dbReference type="eggNOG" id="COG0520">
    <property type="taxonomic scope" value="Bacteria"/>
</dbReference>
<dbReference type="InterPro" id="IPR015422">
    <property type="entry name" value="PyrdxlP-dep_Trfase_small"/>
</dbReference>
<dbReference type="InterPro" id="IPR015424">
    <property type="entry name" value="PyrdxlP-dep_Trfase"/>
</dbReference>
<dbReference type="Gene3D" id="3.40.640.10">
    <property type="entry name" value="Type I PLP-dependent aspartate aminotransferase-like (Major domain)"/>
    <property type="match status" value="1"/>
</dbReference>
<evidence type="ECO:0000313" key="4">
    <source>
        <dbReference type="Proteomes" id="UP000006860"/>
    </source>
</evidence>
<accession>F0STD7</accession>
<reference evidence="4" key="1">
    <citation type="submission" date="2011-02" db="EMBL/GenBank/DDBJ databases">
        <title>The complete genome of Planctomyces brasiliensis DSM 5305.</title>
        <authorList>
            <person name="Lucas S."/>
            <person name="Copeland A."/>
            <person name="Lapidus A."/>
            <person name="Bruce D."/>
            <person name="Goodwin L."/>
            <person name="Pitluck S."/>
            <person name="Kyrpides N."/>
            <person name="Mavromatis K."/>
            <person name="Pagani I."/>
            <person name="Ivanova N."/>
            <person name="Ovchinnikova G."/>
            <person name="Lu M."/>
            <person name="Detter J.C."/>
            <person name="Han C."/>
            <person name="Land M."/>
            <person name="Hauser L."/>
            <person name="Markowitz V."/>
            <person name="Cheng J.-F."/>
            <person name="Hugenholtz P."/>
            <person name="Woyke T."/>
            <person name="Wu D."/>
            <person name="Tindall B."/>
            <person name="Pomrenke H.G."/>
            <person name="Brambilla E."/>
            <person name="Klenk H.-P."/>
            <person name="Eisen J.A."/>
        </authorList>
    </citation>
    <scope>NUCLEOTIDE SEQUENCE [LARGE SCALE GENOMIC DNA]</scope>
    <source>
        <strain evidence="4">ATCC 49424 / DSM 5305 / JCM 21570 / NBRC 103401 / IFAM 1448</strain>
    </source>
</reference>
<dbReference type="EMBL" id="CP002546">
    <property type="protein sequence ID" value="ADY60399.1"/>
    <property type="molecule type" value="Genomic_DNA"/>
</dbReference>
<dbReference type="KEGG" id="pbs:Plabr_2800"/>
<dbReference type="Pfam" id="PF00266">
    <property type="entry name" value="Aminotran_5"/>
    <property type="match status" value="1"/>
</dbReference>
<sequence>MAVDDGFAYFDHAGVAPISAPAREAIVQWADDLSTYGVTHWQRWRTEIEKTRRLCAQLINARREEIALVHSTTEGINLVAEGYPWQPGDNVVLPKGEFPSNLYPWLLLERRGVEVRQVEMPDNVLDIDRLRNACDENTRIVSCSWIGFGHGYRVDLNELADAVHEKGALLFVDAIQALGVFPLDVTQTPIDFLAADGHKWMLGPEGAGLFFTRQEHLETLQPMGIGWNSVTTSGDFQNECLNLRPTAARYEGGTFNVVGNTGFRASLELLVNHGIDNVSKAIHETTNNVIERLKQVGCTIQSARDDKHWSGIVSFDVPGKDPFAVKEFATSRDVVVNARNGHVRISPHAYTNETDIERLMEIVNNC</sequence>
<name>F0STD7_RUBBR</name>
<keyword evidence="4" id="KW-1185">Reference proteome</keyword>
<dbReference type="Proteomes" id="UP000006860">
    <property type="component" value="Chromosome"/>
</dbReference>
<dbReference type="STRING" id="756272.Plabr_2800"/>
<dbReference type="PANTHER" id="PTHR43586">
    <property type="entry name" value="CYSTEINE DESULFURASE"/>
    <property type="match status" value="1"/>
</dbReference>
<proteinExistence type="predicted"/>
<keyword evidence="1" id="KW-0663">Pyridoxal phosphate</keyword>
<dbReference type="EC" id="2.8.1.7" evidence="3"/>
<organism evidence="3 4">
    <name type="scientific">Rubinisphaera brasiliensis (strain ATCC 49424 / DSM 5305 / JCM 21570 / IAM 15109 / NBRC 103401 / IFAM 1448)</name>
    <name type="common">Planctomyces brasiliensis</name>
    <dbReference type="NCBI Taxonomy" id="756272"/>
    <lineage>
        <taxon>Bacteria</taxon>
        <taxon>Pseudomonadati</taxon>
        <taxon>Planctomycetota</taxon>
        <taxon>Planctomycetia</taxon>
        <taxon>Planctomycetales</taxon>
        <taxon>Planctomycetaceae</taxon>
        <taxon>Rubinisphaera</taxon>
    </lineage>
</organism>
<protein>
    <submittedName>
        <fullName evidence="3">Cysteine desulfurase</fullName>
        <ecNumber evidence="3">2.8.1.7</ecNumber>
    </submittedName>
</protein>
<evidence type="ECO:0000256" key="1">
    <source>
        <dbReference type="ARBA" id="ARBA00022898"/>
    </source>
</evidence>
<dbReference type="Gene3D" id="3.90.1150.10">
    <property type="entry name" value="Aspartate Aminotransferase, domain 1"/>
    <property type="match status" value="1"/>
</dbReference>
<evidence type="ECO:0000259" key="2">
    <source>
        <dbReference type="Pfam" id="PF00266"/>
    </source>
</evidence>
<keyword evidence="3" id="KW-0808">Transferase</keyword>
<dbReference type="HOGENOM" id="CLU_003433_2_1_0"/>
<gene>
    <name evidence="3" type="ordered locus">Plabr_2800</name>
</gene>
<dbReference type="InterPro" id="IPR000192">
    <property type="entry name" value="Aminotrans_V_dom"/>
</dbReference>
<dbReference type="GO" id="GO:0031071">
    <property type="term" value="F:cysteine desulfurase activity"/>
    <property type="evidence" value="ECO:0007669"/>
    <property type="project" value="UniProtKB-EC"/>
</dbReference>
<dbReference type="SUPFAM" id="SSF53383">
    <property type="entry name" value="PLP-dependent transferases"/>
    <property type="match status" value="1"/>
</dbReference>